<protein>
    <submittedName>
        <fullName evidence="2">Uncharacterized protein</fullName>
    </submittedName>
</protein>
<accession>A0A9P8KBM1</accession>
<dbReference type="EMBL" id="JAHFYH010000001">
    <property type="protein sequence ID" value="KAH0238069.1"/>
    <property type="molecule type" value="Genomic_DNA"/>
</dbReference>
<feature type="non-terminal residue" evidence="2">
    <location>
        <position position="318"/>
    </location>
</feature>
<comment type="caution">
    <text evidence="2">The sequence shown here is derived from an EMBL/GenBank/DDBJ whole genome shotgun (WGS) entry which is preliminary data.</text>
</comment>
<reference evidence="2" key="2">
    <citation type="submission" date="2021-08" db="EMBL/GenBank/DDBJ databases">
        <authorList>
            <person name="Gostincar C."/>
            <person name="Sun X."/>
            <person name="Song Z."/>
            <person name="Gunde-Cimerman N."/>
        </authorList>
    </citation>
    <scope>NUCLEOTIDE SEQUENCE</scope>
    <source>
        <strain evidence="2">EXF-8016</strain>
    </source>
</reference>
<evidence type="ECO:0000313" key="3">
    <source>
        <dbReference type="Proteomes" id="UP000767238"/>
    </source>
</evidence>
<evidence type="ECO:0000313" key="2">
    <source>
        <dbReference type="EMBL" id="KAH0238069.1"/>
    </source>
</evidence>
<organism evidence="2 3">
    <name type="scientific">Aureobasidium melanogenum</name>
    <name type="common">Aureobasidium pullulans var. melanogenum</name>
    <dbReference type="NCBI Taxonomy" id="46634"/>
    <lineage>
        <taxon>Eukaryota</taxon>
        <taxon>Fungi</taxon>
        <taxon>Dikarya</taxon>
        <taxon>Ascomycota</taxon>
        <taxon>Pezizomycotina</taxon>
        <taxon>Dothideomycetes</taxon>
        <taxon>Dothideomycetidae</taxon>
        <taxon>Dothideales</taxon>
        <taxon>Saccotheciaceae</taxon>
        <taxon>Aureobasidium</taxon>
    </lineage>
</organism>
<evidence type="ECO:0000256" key="1">
    <source>
        <dbReference type="SAM" id="MobiDB-lite"/>
    </source>
</evidence>
<feature type="region of interest" description="Disordered" evidence="1">
    <location>
        <begin position="59"/>
        <end position="95"/>
    </location>
</feature>
<dbReference type="AlphaFoldDB" id="A0A9P8KBM1"/>
<reference evidence="2" key="1">
    <citation type="journal article" date="2021" name="J Fungi (Basel)">
        <title>Virulence traits and population genomics of the black yeast Aureobasidium melanogenum.</title>
        <authorList>
            <person name="Cernosa A."/>
            <person name="Sun X."/>
            <person name="Gostincar C."/>
            <person name="Fang C."/>
            <person name="Gunde-Cimerman N."/>
            <person name="Song Z."/>
        </authorList>
    </citation>
    <scope>NUCLEOTIDE SEQUENCE</scope>
    <source>
        <strain evidence="2">EXF-8016</strain>
    </source>
</reference>
<sequence>MLPRMIRRLQGEEREAREREERKALIRNIFTAARRQDLGPPFRIAANVLAPLLPNNSSSSVSKPSALEKPNPFTPSWTSSFQASKRDHPTTGNPVPNISTTFMGKSTPEDDVFSFPWTFSGYDGEDFGIGVVGGHGDGCGVGDQGVKCLAWSVVQGCSFDAKSLFQHSGHGVGNAEFEGKNGVAKVVPVDDQTGMTDKAHSLCDGQSMPDSSNLPENLQRGDDREQHLVCIAKSLWWRSQRDDSNEAIVFDFWQKLRFQIANQTDAASMSSYTGNHHLVLQDSWHSKHIQSARFVCRRRRKKLRLLDGFVEGHKEKVE</sequence>
<dbReference type="Proteomes" id="UP000767238">
    <property type="component" value="Unassembled WGS sequence"/>
</dbReference>
<proteinExistence type="predicted"/>
<name>A0A9P8KBM1_AURME</name>
<gene>
    <name evidence="2" type="ORF">KCV03_g214</name>
</gene>
<feature type="compositionally biased region" description="Polar residues" evidence="1">
    <location>
        <begin position="74"/>
        <end position="83"/>
    </location>
</feature>